<evidence type="ECO:0000256" key="1">
    <source>
        <dbReference type="SAM" id="SignalP"/>
    </source>
</evidence>
<protein>
    <submittedName>
        <fullName evidence="2">994_t:CDS:1</fullName>
    </submittedName>
</protein>
<reference evidence="2" key="1">
    <citation type="submission" date="2022-08" db="EMBL/GenBank/DDBJ databases">
        <authorList>
            <person name="Kallberg Y."/>
            <person name="Tangrot J."/>
            <person name="Rosling A."/>
        </authorList>
    </citation>
    <scope>NUCLEOTIDE SEQUENCE</scope>
    <source>
        <strain evidence="2">Wild A</strain>
    </source>
</reference>
<evidence type="ECO:0000313" key="3">
    <source>
        <dbReference type="Proteomes" id="UP001153678"/>
    </source>
</evidence>
<feature type="chain" id="PRO_5040830606" evidence="1">
    <location>
        <begin position="24"/>
        <end position="157"/>
    </location>
</feature>
<name>A0A9W4SQL1_9GLOM</name>
<proteinExistence type="predicted"/>
<sequence length="157" mass="18337">MPYGDNITSILMITIWNLTLVQHNYCNGNKFEKSLPNDNKLNERRITNQLCMFRASLQLNEDNHIQQQLVSSNVKGEYDANTELGLAWTNRNPEKSCQYVLPNDQCNGKNNKTSVFQVSKADACDESRENCYDLLILVEKISKESDRLRIQWYYDYQ</sequence>
<comment type="caution">
    <text evidence="2">The sequence shown here is derived from an EMBL/GenBank/DDBJ whole genome shotgun (WGS) entry which is preliminary data.</text>
</comment>
<accession>A0A9W4SQL1</accession>
<dbReference type="EMBL" id="CAMKVN010001780">
    <property type="protein sequence ID" value="CAI2178035.1"/>
    <property type="molecule type" value="Genomic_DNA"/>
</dbReference>
<organism evidence="2 3">
    <name type="scientific">Funneliformis geosporum</name>
    <dbReference type="NCBI Taxonomy" id="1117311"/>
    <lineage>
        <taxon>Eukaryota</taxon>
        <taxon>Fungi</taxon>
        <taxon>Fungi incertae sedis</taxon>
        <taxon>Mucoromycota</taxon>
        <taxon>Glomeromycotina</taxon>
        <taxon>Glomeromycetes</taxon>
        <taxon>Glomerales</taxon>
        <taxon>Glomeraceae</taxon>
        <taxon>Funneliformis</taxon>
    </lineage>
</organism>
<dbReference type="AlphaFoldDB" id="A0A9W4SQL1"/>
<keyword evidence="1" id="KW-0732">Signal</keyword>
<keyword evidence="3" id="KW-1185">Reference proteome</keyword>
<feature type="signal peptide" evidence="1">
    <location>
        <begin position="1"/>
        <end position="23"/>
    </location>
</feature>
<dbReference type="Proteomes" id="UP001153678">
    <property type="component" value="Unassembled WGS sequence"/>
</dbReference>
<gene>
    <name evidence="2" type="ORF">FWILDA_LOCUS8384</name>
</gene>
<evidence type="ECO:0000313" key="2">
    <source>
        <dbReference type="EMBL" id="CAI2178035.1"/>
    </source>
</evidence>